<name>A0A0A9DCM9_ARUDO</name>
<dbReference type="AlphaFoldDB" id="A0A0A9DCM9"/>
<accession>A0A0A9DCM9</accession>
<proteinExistence type="predicted"/>
<evidence type="ECO:0000313" key="2">
    <source>
        <dbReference type="EMBL" id="JAD86339.1"/>
    </source>
</evidence>
<dbReference type="EMBL" id="GBRH01211556">
    <property type="protein sequence ID" value="JAD86339.1"/>
    <property type="molecule type" value="Transcribed_RNA"/>
</dbReference>
<evidence type="ECO:0000256" key="1">
    <source>
        <dbReference type="SAM" id="MobiDB-lite"/>
    </source>
</evidence>
<feature type="region of interest" description="Disordered" evidence="1">
    <location>
        <begin position="31"/>
        <end position="72"/>
    </location>
</feature>
<sequence>MTNFPFLSAFAARYSGYDTLKKGACASSQHQELERKFHEQGQPLDPIHNHQSDPMIVHKGSGLHNPKETPNSSYMSTWPISSVLKISIFREHV</sequence>
<organism evidence="2">
    <name type="scientific">Arundo donax</name>
    <name type="common">Giant reed</name>
    <name type="synonym">Donax arundinaceus</name>
    <dbReference type="NCBI Taxonomy" id="35708"/>
    <lineage>
        <taxon>Eukaryota</taxon>
        <taxon>Viridiplantae</taxon>
        <taxon>Streptophyta</taxon>
        <taxon>Embryophyta</taxon>
        <taxon>Tracheophyta</taxon>
        <taxon>Spermatophyta</taxon>
        <taxon>Magnoliopsida</taxon>
        <taxon>Liliopsida</taxon>
        <taxon>Poales</taxon>
        <taxon>Poaceae</taxon>
        <taxon>PACMAD clade</taxon>
        <taxon>Arundinoideae</taxon>
        <taxon>Arundineae</taxon>
        <taxon>Arundo</taxon>
    </lineage>
</organism>
<reference evidence="2" key="1">
    <citation type="submission" date="2014-09" db="EMBL/GenBank/DDBJ databases">
        <authorList>
            <person name="Magalhaes I.L.F."/>
            <person name="Oliveira U."/>
            <person name="Santos F.R."/>
            <person name="Vidigal T.H.D.A."/>
            <person name="Brescovit A.D."/>
            <person name="Santos A.J."/>
        </authorList>
    </citation>
    <scope>NUCLEOTIDE SEQUENCE</scope>
    <source>
        <tissue evidence="2">Shoot tissue taken approximately 20 cm above the soil surface</tissue>
    </source>
</reference>
<reference evidence="2" key="2">
    <citation type="journal article" date="2015" name="Data Brief">
        <title>Shoot transcriptome of the giant reed, Arundo donax.</title>
        <authorList>
            <person name="Barrero R.A."/>
            <person name="Guerrero F.D."/>
            <person name="Moolhuijzen P."/>
            <person name="Goolsby J.A."/>
            <person name="Tidwell J."/>
            <person name="Bellgard S.E."/>
            <person name="Bellgard M.I."/>
        </authorList>
    </citation>
    <scope>NUCLEOTIDE SEQUENCE</scope>
    <source>
        <tissue evidence="2">Shoot tissue taken approximately 20 cm above the soil surface</tissue>
    </source>
</reference>
<protein>
    <submittedName>
        <fullName evidence="2">Uncharacterized protein</fullName>
    </submittedName>
</protein>